<feature type="transmembrane region" description="Helical" evidence="8">
    <location>
        <begin position="51"/>
        <end position="72"/>
    </location>
</feature>
<dbReference type="Gene3D" id="1.20.1720.10">
    <property type="entry name" value="Multidrug resistance protein D"/>
    <property type="match status" value="1"/>
</dbReference>
<dbReference type="GO" id="GO:0022857">
    <property type="term" value="F:transmembrane transporter activity"/>
    <property type="evidence" value="ECO:0007669"/>
    <property type="project" value="InterPro"/>
</dbReference>
<dbReference type="PROSITE" id="PS50850">
    <property type="entry name" value="MFS"/>
    <property type="match status" value="1"/>
</dbReference>
<dbReference type="InterPro" id="IPR020846">
    <property type="entry name" value="MFS_dom"/>
</dbReference>
<evidence type="ECO:0000256" key="6">
    <source>
        <dbReference type="ARBA" id="ARBA00023136"/>
    </source>
</evidence>
<protein>
    <submittedName>
        <fullName evidence="10">Uncharacterized MFS-type transporter</fullName>
    </submittedName>
</protein>
<sequence>MANEGGFLSKVVGGRRSLALLCAARFMVVPDFSIVNVALPAIRDELGLSRAGLQWIITGYVLTFGGFLLLGGRVANIYGRRLVFVAGLVLFAAARWPAAWRGRGGTRRGVRRAGPRGPDRAVLPPWKASLLEGGRVPAGDPVTIAGDGRKRGPGRSEGGLILPGHDTRVAGRAPPRIRR</sequence>
<evidence type="ECO:0000256" key="2">
    <source>
        <dbReference type="ARBA" id="ARBA00022448"/>
    </source>
</evidence>
<comment type="subcellular location">
    <subcellularLocation>
        <location evidence="1">Cell membrane</location>
        <topology evidence="1">Multi-pass membrane protein</topology>
    </subcellularLocation>
</comment>
<keyword evidence="6 8" id="KW-0472">Membrane</keyword>
<dbReference type="Pfam" id="PF07690">
    <property type="entry name" value="MFS_1"/>
    <property type="match status" value="1"/>
</dbReference>
<organism evidence="10">
    <name type="scientific">uncultured Rubrobacteraceae bacterium</name>
    <dbReference type="NCBI Taxonomy" id="349277"/>
    <lineage>
        <taxon>Bacteria</taxon>
        <taxon>Bacillati</taxon>
        <taxon>Actinomycetota</taxon>
        <taxon>Rubrobacteria</taxon>
        <taxon>Rubrobacterales</taxon>
        <taxon>Rubrobacteraceae</taxon>
        <taxon>environmental samples</taxon>
    </lineage>
</organism>
<dbReference type="AlphaFoldDB" id="A0A6J4RB07"/>
<evidence type="ECO:0000256" key="1">
    <source>
        <dbReference type="ARBA" id="ARBA00004651"/>
    </source>
</evidence>
<proteinExistence type="predicted"/>
<dbReference type="EMBL" id="CADCVH010000100">
    <property type="protein sequence ID" value="CAA9467907.1"/>
    <property type="molecule type" value="Genomic_DNA"/>
</dbReference>
<keyword evidence="5 8" id="KW-1133">Transmembrane helix</keyword>
<evidence type="ECO:0000313" key="10">
    <source>
        <dbReference type="EMBL" id="CAA9467907.1"/>
    </source>
</evidence>
<feature type="region of interest" description="Disordered" evidence="7">
    <location>
        <begin position="133"/>
        <end position="179"/>
    </location>
</feature>
<keyword evidence="4 8" id="KW-0812">Transmembrane</keyword>
<evidence type="ECO:0000256" key="7">
    <source>
        <dbReference type="SAM" id="MobiDB-lite"/>
    </source>
</evidence>
<name>A0A6J4RB07_9ACTN</name>
<evidence type="ECO:0000256" key="5">
    <source>
        <dbReference type="ARBA" id="ARBA00022989"/>
    </source>
</evidence>
<feature type="domain" description="Major facilitator superfamily (MFS) profile" evidence="9">
    <location>
        <begin position="17"/>
        <end position="179"/>
    </location>
</feature>
<dbReference type="PANTHER" id="PTHR42718:SF46">
    <property type="entry name" value="BLR6921 PROTEIN"/>
    <property type="match status" value="1"/>
</dbReference>
<dbReference type="InterPro" id="IPR036259">
    <property type="entry name" value="MFS_trans_sf"/>
</dbReference>
<dbReference type="GO" id="GO:0005886">
    <property type="term" value="C:plasma membrane"/>
    <property type="evidence" value="ECO:0007669"/>
    <property type="project" value="UniProtKB-SubCell"/>
</dbReference>
<evidence type="ECO:0000256" key="3">
    <source>
        <dbReference type="ARBA" id="ARBA00022475"/>
    </source>
</evidence>
<evidence type="ECO:0000256" key="8">
    <source>
        <dbReference type="SAM" id="Phobius"/>
    </source>
</evidence>
<feature type="transmembrane region" description="Helical" evidence="8">
    <location>
        <begin position="18"/>
        <end position="39"/>
    </location>
</feature>
<reference evidence="10" key="1">
    <citation type="submission" date="2020-02" db="EMBL/GenBank/DDBJ databases">
        <authorList>
            <person name="Meier V. D."/>
        </authorList>
    </citation>
    <scope>NUCLEOTIDE SEQUENCE</scope>
    <source>
        <strain evidence="10">AVDCRST_MAG02</strain>
    </source>
</reference>
<dbReference type="SUPFAM" id="SSF103473">
    <property type="entry name" value="MFS general substrate transporter"/>
    <property type="match status" value="1"/>
</dbReference>
<gene>
    <name evidence="10" type="ORF">AVDCRST_MAG02-3332</name>
</gene>
<accession>A0A6J4RB07</accession>
<keyword evidence="2" id="KW-0813">Transport</keyword>
<dbReference type="PANTHER" id="PTHR42718">
    <property type="entry name" value="MAJOR FACILITATOR SUPERFAMILY MULTIDRUG TRANSPORTER MFSC"/>
    <property type="match status" value="1"/>
</dbReference>
<dbReference type="InterPro" id="IPR011701">
    <property type="entry name" value="MFS"/>
</dbReference>
<evidence type="ECO:0000256" key="4">
    <source>
        <dbReference type="ARBA" id="ARBA00022692"/>
    </source>
</evidence>
<keyword evidence="3" id="KW-1003">Cell membrane</keyword>
<feature type="transmembrane region" description="Helical" evidence="8">
    <location>
        <begin position="78"/>
        <end position="98"/>
    </location>
</feature>
<evidence type="ECO:0000259" key="9">
    <source>
        <dbReference type="PROSITE" id="PS50850"/>
    </source>
</evidence>